<proteinExistence type="predicted"/>
<evidence type="ECO:0000313" key="2">
    <source>
        <dbReference type="Proteomes" id="UP001626550"/>
    </source>
</evidence>
<protein>
    <submittedName>
        <fullName evidence="1">Uncharacterized protein</fullName>
    </submittedName>
</protein>
<accession>A0ABD2Q0D3</accession>
<dbReference type="Proteomes" id="UP001626550">
    <property type="component" value="Unassembled WGS sequence"/>
</dbReference>
<keyword evidence="2" id="KW-1185">Reference proteome</keyword>
<organism evidence="1 2">
    <name type="scientific">Cichlidogyrus casuarinus</name>
    <dbReference type="NCBI Taxonomy" id="1844966"/>
    <lineage>
        <taxon>Eukaryota</taxon>
        <taxon>Metazoa</taxon>
        <taxon>Spiralia</taxon>
        <taxon>Lophotrochozoa</taxon>
        <taxon>Platyhelminthes</taxon>
        <taxon>Monogenea</taxon>
        <taxon>Monopisthocotylea</taxon>
        <taxon>Dactylogyridea</taxon>
        <taxon>Ancyrocephalidae</taxon>
        <taxon>Cichlidogyrus</taxon>
    </lineage>
</organism>
<comment type="caution">
    <text evidence="1">The sequence shown here is derived from an EMBL/GenBank/DDBJ whole genome shotgun (WGS) entry which is preliminary data.</text>
</comment>
<dbReference type="CDD" id="cd02325">
    <property type="entry name" value="R3H"/>
    <property type="match status" value="1"/>
</dbReference>
<dbReference type="EMBL" id="JBJKFK010001433">
    <property type="protein sequence ID" value="KAL3313109.1"/>
    <property type="molecule type" value="Genomic_DNA"/>
</dbReference>
<reference evidence="1 2" key="1">
    <citation type="submission" date="2024-11" db="EMBL/GenBank/DDBJ databases">
        <title>Adaptive evolution of stress response genes in parasites aligns with host niche diversity.</title>
        <authorList>
            <person name="Hahn C."/>
            <person name="Resl P."/>
        </authorList>
    </citation>
    <scope>NUCLEOTIDE SEQUENCE [LARGE SCALE GENOMIC DNA]</scope>
    <source>
        <strain evidence="1">EGGRZ-B1_66</strain>
        <tissue evidence="1">Body</tissue>
    </source>
</reference>
<dbReference type="AlphaFoldDB" id="A0ABD2Q0D3"/>
<name>A0ABD2Q0D3_9PLAT</name>
<gene>
    <name evidence="1" type="ORF">Ciccas_008287</name>
</gene>
<sequence length="175" mass="20294">MPAMPTKHRCKASSSGPLGLTLAECEQVYLNPFVVYNRFSNRRRNRKNASQRPITALDLYLLDKSEQELRAMFKTRDLECCKNTWIPTHSLFGLSEGDRLLNKKCNELWLDKFQRKLLHMLASYLSLHSHSVWNDELLDKQLSVKCSWSLKEVVMPVNSFLVGFGEQNLLNNAYN</sequence>
<evidence type="ECO:0000313" key="1">
    <source>
        <dbReference type="EMBL" id="KAL3313109.1"/>
    </source>
</evidence>